<evidence type="ECO:0000256" key="5">
    <source>
        <dbReference type="SAM" id="SignalP"/>
    </source>
</evidence>
<evidence type="ECO:0000256" key="1">
    <source>
        <dbReference type="ARBA" id="ARBA00009743"/>
    </source>
</evidence>
<dbReference type="Gene3D" id="3.20.20.70">
    <property type="entry name" value="Aldolase class I"/>
    <property type="match status" value="1"/>
</dbReference>
<evidence type="ECO:0000256" key="3">
    <source>
        <dbReference type="ARBA" id="ARBA00023295"/>
    </source>
</evidence>
<dbReference type="InterPro" id="IPR017853">
    <property type="entry name" value="GH"/>
</dbReference>
<dbReference type="GO" id="GO:0005975">
    <property type="term" value="P:carbohydrate metabolic process"/>
    <property type="evidence" value="ECO:0007669"/>
    <property type="project" value="InterPro"/>
</dbReference>
<proteinExistence type="inferred from homology"/>
<gene>
    <name evidence="6" type="ORF">TBIB3V08_LOCUS6263</name>
</gene>
<dbReference type="AlphaFoldDB" id="A0A7R9EYT6"/>
<feature type="chain" id="PRO_5030572438" evidence="5">
    <location>
        <begin position="20"/>
        <end position="277"/>
    </location>
</feature>
<dbReference type="Pfam" id="PF16499">
    <property type="entry name" value="Melibiase_2"/>
    <property type="match status" value="1"/>
</dbReference>
<keyword evidence="2" id="KW-0378">Hydrolase</keyword>
<feature type="signal peptide" evidence="5">
    <location>
        <begin position="1"/>
        <end position="19"/>
    </location>
</feature>
<sequence>MWRSCLVVVLCVVLCTVSALENGLVRTPPMGWLSWERFRCNTDCKNDPDNCISKSGKLYHNYPVPIKPTHGTFEGDCLRPDGTLFEALEKEKIPSRHHGSILKMNRSVPVKQFADVPDPINSGERDLPPMGIPRVHPHGQRVAVATYRMEKRFPEEPRKSQRPPLNQSSHRRNESIKSELKQVCTNKDLEKTQHSAPQLETFVQNRGDCYTPLSSPIFLNPPSNNPSRNCGTRDTDTDDPSTKIDANQHLGDIIPIPVQDRIAVGRAGEMGQIDSED</sequence>
<dbReference type="EMBL" id="OD566374">
    <property type="protein sequence ID" value="CAD7443866.1"/>
    <property type="molecule type" value="Genomic_DNA"/>
</dbReference>
<dbReference type="SUPFAM" id="SSF51445">
    <property type="entry name" value="(Trans)glycosidases"/>
    <property type="match status" value="1"/>
</dbReference>
<keyword evidence="3" id="KW-0326">Glycosidase</keyword>
<keyword evidence="5" id="KW-0732">Signal</keyword>
<dbReference type="InterPro" id="IPR002241">
    <property type="entry name" value="Glyco_hydro_27"/>
</dbReference>
<dbReference type="InterPro" id="IPR013785">
    <property type="entry name" value="Aldolase_TIM"/>
</dbReference>
<feature type="region of interest" description="Disordered" evidence="4">
    <location>
        <begin position="216"/>
        <end position="239"/>
    </location>
</feature>
<evidence type="ECO:0000256" key="4">
    <source>
        <dbReference type="SAM" id="MobiDB-lite"/>
    </source>
</evidence>
<protein>
    <submittedName>
        <fullName evidence="6">Uncharacterized protein</fullName>
    </submittedName>
</protein>
<reference evidence="6" key="1">
    <citation type="submission" date="2020-11" db="EMBL/GenBank/DDBJ databases">
        <authorList>
            <person name="Tran Van P."/>
        </authorList>
    </citation>
    <scope>NUCLEOTIDE SEQUENCE</scope>
</reference>
<name>A0A7R9EYT6_9NEOP</name>
<accession>A0A7R9EYT6</accession>
<dbReference type="GO" id="GO:0004553">
    <property type="term" value="F:hydrolase activity, hydrolyzing O-glycosyl compounds"/>
    <property type="evidence" value="ECO:0007669"/>
    <property type="project" value="InterPro"/>
</dbReference>
<comment type="similarity">
    <text evidence="1">Belongs to the glycosyl hydrolase 27 family.</text>
</comment>
<evidence type="ECO:0000313" key="6">
    <source>
        <dbReference type="EMBL" id="CAD7443866.1"/>
    </source>
</evidence>
<feature type="region of interest" description="Disordered" evidence="4">
    <location>
        <begin position="152"/>
        <end position="177"/>
    </location>
</feature>
<organism evidence="6">
    <name type="scientific">Timema bartmani</name>
    <dbReference type="NCBI Taxonomy" id="61472"/>
    <lineage>
        <taxon>Eukaryota</taxon>
        <taxon>Metazoa</taxon>
        <taxon>Ecdysozoa</taxon>
        <taxon>Arthropoda</taxon>
        <taxon>Hexapoda</taxon>
        <taxon>Insecta</taxon>
        <taxon>Pterygota</taxon>
        <taxon>Neoptera</taxon>
        <taxon>Polyneoptera</taxon>
        <taxon>Phasmatodea</taxon>
        <taxon>Timematodea</taxon>
        <taxon>Timematoidea</taxon>
        <taxon>Timematidae</taxon>
        <taxon>Timema</taxon>
    </lineage>
</organism>
<evidence type="ECO:0000256" key="2">
    <source>
        <dbReference type="ARBA" id="ARBA00022801"/>
    </source>
</evidence>
<feature type="compositionally biased region" description="Polar residues" evidence="4">
    <location>
        <begin position="221"/>
        <end position="232"/>
    </location>
</feature>